<comment type="pathway">
    <text evidence="4 19">Amino-acid biosynthesis; L-valine biosynthesis; L-valine from pyruvate: step 4/4.</text>
</comment>
<dbReference type="PANTHER" id="PTHR11825">
    <property type="entry name" value="SUBGROUP IIII AMINOTRANSFERASE"/>
    <property type="match status" value="1"/>
</dbReference>
<dbReference type="UniPathway" id="UPA00047">
    <property type="reaction ID" value="UER00058"/>
</dbReference>
<dbReference type="Gene3D" id="3.30.470.10">
    <property type="match status" value="1"/>
</dbReference>
<dbReference type="InterPro" id="IPR033939">
    <property type="entry name" value="BCAT_family"/>
</dbReference>
<evidence type="ECO:0000256" key="16">
    <source>
        <dbReference type="RuleBase" id="RU004106"/>
    </source>
</evidence>
<dbReference type="GO" id="GO:0009097">
    <property type="term" value="P:isoleucine biosynthetic process"/>
    <property type="evidence" value="ECO:0007669"/>
    <property type="project" value="UniProtKB-UniPathway"/>
</dbReference>
<dbReference type="EC" id="2.6.1.42" evidence="18"/>
<evidence type="ECO:0000256" key="4">
    <source>
        <dbReference type="ARBA" id="ARBA00004931"/>
    </source>
</evidence>
<evidence type="ECO:0000256" key="18">
    <source>
        <dbReference type="RuleBase" id="RU004517"/>
    </source>
</evidence>
<comment type="pathway">
    <text evidence="3 19">Amino-acid biosynthesis; L-isoleucine biosynthesis; L-isoleucine from 2-oxobutanoate: step 4/4.</text>
</comment>
<keyword evidence="21" id="KW-1185">Reference proteome</keyword>
<organism evidence="20 21">
    <name type="scientific">Allorhizobium terrae</name>
    <dbReference type="NCBI Taxonomy" id="1848972"/>
    <lineage>
        <taxon>Bacteria</taxon>
        <taxon>Pseudomonadati</taxon>
        <taxon>Pseudomonadota</taxon>
        <taxon>Alphaproteobacteria</taxon>
        <taxon>Hyphomicrobiales</taxon>
        <taxon>Rhizobiaceae</taxon>
        <taxon>Rhizobium/Agrobacterium group</taxon>
        <taxon>Allorhizobium</taxon>
    </lineage>
</organism>
<dbReference type="GO" id="GO:0009099">
    <property type="term" value="P:L-valine biosynthetic process"/>
    <property type="evidence" value="ECO:0007669"/>
    <property type="project" value="UniProtKB-UniPathway"/>
</dbReference>
<dbReference type="Proteomes" id="UP000310754">
    <property type="component" value="Unassembled WGS sequence"/>
</dbReference>
<dbReference type="GO" id="GO:0052656">
    <property type="term" value="F:L-isoleucine-2-oxoglutarate transaminase activity"/>
    <property type="evidence" value="ECO:0007669"/>
    <property type="project" value="RHEA"/>
</dbReference>
<comment type="caution">
    <text evidence="20">The sequence shown here is derived from an EMBL/GenBank/DDBJ whole genome shotgun (WGS) entry which is preliminary data.</text>
</comment>
<feature type="modified residue" description="N6-(pyridoxal phosphate)lysine" evidence="15">
    <location>
        <position position="191"/>
    </location>
</feature>
<accession>A0A4S3ZU30</accession>
<dbReference type="Pfam" id="PF01063">
    <property type="entry name" value="Aminotran_4"/>
    <property type="match status" value="1"/>
</dbReference>
<comment type="similarity">
    <text evidence="6 16">Belongs to the class-IV pyridoxal-phosphate-dependent aminotransferase family.</text>
</comment>
<keyword evidence="9 18" id="KW-0808">Transferase</keyword>
<dbReference type="NCBIfam" id="NF009897">
    <property type="entry name" value="PRK13357.1"/>
    <property type="match status" value="1"/>
</dbReference>
<comment type="catalytic activity">
    <reaction evidence="14 18">
        <text>L-leucine + 2-oxoglutarate = 4-methyl-2-oxopentanoate + L-glutamate</text>
        <dbReference type="Rhea" id="RHEA:18321"/>
        <dbReference type="ChEBI" id="CHEBI:16810"/>
        <dbReference type="ChEBI" id="CHEBI:17865"/>
        <dbReference type="ChEBI" id="CHEBI:29985"/>
        <dbReference type="ChEBI" id="CHEBI:57427"/>
        <dbReference type="EC" id="2.6.1.42"/>
    </reaction>
</comment>
<comment type="cofactor">
    <cofactor evidence="1 17">
        <name>pyridoxal 5'-phosphate</name>
        <dbReference type="ChEBI" id="CHEBI:597326"/>
    </cofactor>
</comment>
<dbReference type="NCBIfam" id="TIGR01123">
    <property type="entry name" value="ilvE_II"/>
    <property type="match status" value="1"/>
</dbReference>
<dbReference type="InterPro" id="IPR043131">
    <property type="entry name" value="BCAT-like_N"/>
</dbReference>
<dbReference type="UniPathway" id="UPA00048">
    <property type="reaction ID" value="UER00073"/>
</dbReference>
<evidence type="ECO:0000256" key="14">
    <source>
        <dbReference type="ARBA" id="ARBA00049229"/>
    </source>
</evidence>
<dbReference type="Gene3D" id="3.20.10.10">
    <property type="entry name" value="D-amino Acid Aminotransferase, subunit A, domain 2"/>
    <property type="match status" value="1"/>
</dbReference>
<keyword evidence="11 18" id="KW-0100">Branched-chain amino acid biosynthesis</keyword>
<evidence type="ECO:0000256" key="6">
    <source>
        <dbReference type="ARBA" id="ARBA00009320"/>
    </source>
</evidence>
<sequence>MINILDSQQNPRLSAPLGFGKYIAGHMAVCRYNAEHGWDTPEIIPYQSFQLDPCALVLHYGQSIYEGMKAFARKDGSIGLFRPEKNAERFRTSAARMAMAQMPCTLFLDAISQLVLKEKHLIPQSETGSLYLRPVLIGDEAAFGVRRSASYLFFTIATPVDDLYQPGNPGMRLTVTEDFSRSSQRGGGDAKTAGNYARTILALDAARAAGFDNVLWLDPVHQDWIEEAGITNFFVLTRAGTLLTPPLNGRILAGVTRDAVLQQARLWKLDIEEQEISISALVKAIEKDDIAEVFMTGTATHIAPVASLSWRGTEYVLPQEPFRQTLAGRLSQYIRDVQRGMCEDQAGWMTVLPT</sequence>
<dbReference type="UniPathway" id="UPA00049">
    <property type="reaction ID" value="UER00062"/>
</dbReference>
<evidence type="ECO:0000256" key="15">
    <source>
        <dbReference type="PIRSR" id="PIRSR006468-1"/>
    </source>
</evidence>
<evidence type="ECO:0000256" key="11">
    <source>
        <dbReference type="ARBA" id="ARBA00023304"/>
    </source>
</evidence>
<keyword evidence="7 18" id="KW-0032">Aminotransferase</keyword>
<evidence type="ECO:0000256" key="5">
    <source>
        <dbReference type="ARBA" id="ARBA00005072"/>
    </source>
</evidence>
<evidence type="ECO:0000256" key="9">
    <source>
        <dbReference type="ARBA" id="ARBA00022679"/>
    </source>
</evidence>
<protein>
    <recommendedName>
        <fullName evidence="18">Branched-chain-amino-acid aminotransferase</fullName>
        <ecNumber evidence="18">2.6.1.42</ecNumber>
    </recommendedName>
</protein>
<dbReference type="PROSITE" id="PS00770">
    <property type="entry name" value="AA_TRANSFER_CLASS_4"/>
    <property type="match status" value="1"/>
</dbReference>
<evidence type="ECO:0000256" key="8">
    <source>
        <dbReference type="ARBA" id="ARBA00022605"/>
    </source>
</evidence>
<proteinExistence type="inferred from homology"/>
<keyword evidence="10 17" id="KW-0663">Pyridoxal phosphate</keyword>
<dbReference type="GO" id="GO:0009098">
    <property type="term" value="P:L-leucine biosynthetic process"/>
    <property type="evidence" value="ECO:0007669"/>
    <property type="project" value="UniProtKB-UniPathway"/>
</dbReference>
<evidence type="ECO:0000256" key="19">
    <source>
        <dbReference type="RuleBase" id="RU004519"/>
    </source>
</evidence>
<dbReference type="PANTHER" id="PTHR11825:SF44">
    <property type="entry name" value="BRANCHED-CHAIN-AMINO-ACID AMINOTRANSFERASE"/>
    <property type="match status" value="1"/>
</dbReference>
<evidence type="ECO:0000256" key="7">
    <source>
        <dbReference type="ARBA" id="ARBA00022576"/>
    </source>
</evidence>
<comment type="function">
    <text evidence="2">Acts on leucine, isoleucine and valine.</text>
</comment>
<comment type="pathway">
    <text evidence="5 19">Amino-acid biosynthesis; L-leucine biosynthesis; L-leucine from 3-methyl-2-oxobutanoate: step 4/4.</text>
</comment>
<dbReference type="RefSeq" id="WP_190236202.1">
    <property type="nucleotide sequence ID" value="NZ_SSOA01000006.1"/>
</dbReference>
<dbReference type="CDD" id="cd01557">
    <property type="entry name" value="BCAT_beta_family"/>
    <property type="match status" value="1"/>
</dbReference>
<evidence type="ECO:0000313" key="21">
    <source>
        <dbReference type="Proteomes" id="UP000310754"/>
    </source>
</evidence>
<name>A0A4S3ZU30_9HYPH</name>
<dbReference type="GO" id="GO:0052655">
    <property type="term" value="F:L-valine-2-oxoglutarate transaminase activity"/>
    <property type="evidence" value="ECO:0007669"/>
    <property type="project" value="RHEA"/>
</dbReference>
<dbReference type="PIRSF" id="PIRSF006468">
    <property type="entry name" value="BCAT1"/>
    <property type="match status" value="1"/>
</dbReference>
<evidence type="ECO:0000256" key="17">
    <source>
        <dbReference type="RuleBase" id="RU004516"/>
    </source>
</evidence>
<gene>
    <name evidence="20" type="ORF">E6C51_12545</name>
</gene>
<evidence type="ECO:0000256" key="3">
    <source>
        <dbReference type="ARBA" id="ARBA00004824"/>
    </source>
</evidence>
<dbReference type="EMBL" id="SSOA01000006">
    <property type="protein sequence ID" value="THF49215.1"/>
    <property type="molecule type" value="Genomic_DNA"/>
</dbReference>
<dbReference type="SUPFAM" id="SSF56752">
    <property type="entry name" value="D-aminoacid aminotransferase-like PLP-dependent enzymes"/>
    <property type="match status" value="1"/>
</dbReference>
<evidence type="ECO:0000313" key="20">
    <source>
        <dbReference type="EMBL" id="THF49215.1"/>
    </source>
</evidence>
<dbReference type="InterPro" id="IPR043132">
    <property type="entry name" value="BCAT-like_C"/>
</dbReference>
<evidence type="ECO:0000256" key="2">
    <source>
        <dbReference type="ARBA" id="ARBA00003109"/>
    </source>
</evidence>
<comment type="catalytic activity">
    <reaction evidence="13 18">
        <text>L-isoleucine + 2-oxoglutarate = (S)-3-methyl-2-oxopentanoate + L-glutamate</text>
        <dbReference type="Rhea" id="RHEA:24801"/>
        <dbReference type="ChEBI" id="CHEBI:16810"/>
        <dbReference type="ChEBI" id="CHEBI:29985"/>
        <dbReference type="ChEBI" id="CHEBI:35146"/>
        <dbReference type="ChEBI" id="CHEBI:58045"/>
        <dbReference type="EC" id="2.6.1.42"/>
    </reaction>
</comment>
<dbReference type="InterPro" id="IPR036038">
    <property type="entry name" value="Aminotransferase-like"/>
</dbReference>
<comment type="catalytic activity">
    <reaction evidence="12 18">
        <text>L-valine + 2-oxoglutarate = 3-methyl-2-oxobutanoate + L-glutamate</text>
        <dbReference type="Rhea" id="RHEA:24813"/>
        <dbReference type="ChEBI" id="CHEBI:11851"/>
        <dbReference type="ChEBI" id="CHEBI:16810"/>
        <dbReference type="ChEBI" id="CHEBI:29985"/>
        <dbReference type="ChEBI" id="CHEBI:57762"/>
        <dbReference type="EC" id="2.6.1.42"/>
    </reaction>
</comment>
<reference evidence="20 21" key="1">
    <citation type="submission" date="2019-04" db="EMBL/GenBank/DDBJ databases">
        <title>Rhizobium terrae sp. nov., isolated from a paddy soil.</title>
        <authorList>
            <person name="Lin S.-Y."/>
            <person name="Hameed A."/>
            <person name="Huang H.-I."/>
            <person name="Young C.-C."/>
        </authorList>
    </citation>
    <scope>NUCLEOTIDE SEQUENCE [LARGE SCALE GENOMIC DNA]</scope>
    <source>
        <strain evidence="20 21">CC-HIH110</strain>
    </source>
</reference>
<dbReference type="GO" id="GO:0052654">
    <property type="term" value="F:L-leucine-2-oxoglutarate transaminase activity"/>
    <property type="evidence" value="ECO:0007669"/>
    <property type="project" value="RHEA"/>
</dbReference>
<keyword evidence="8 18" id="KW-0028">Amino-acid biosynthesis</keyword>
<evidence type="ECO:0000256" key="10">
    <source>
        <dbReference type="ARBA" id="ARBA00022898"/>
    </source>
</evidence>
<evidence type="ECO:0000256" key="12">
    <source>
        <dbReference type="ARBA" id="ARBA00048212"/>
    </source>
</evidence>
<dbReference type="InterPro" id="IPR018300">
    <property type="entry name" value="Aminotrans_IV_CS"/>
</dbReference>
<evidence type="ECO:0000256" key="13">
    <source>
        <dbReference type="ARBA" id="ARBA00048798"/>
    </source>
</evidence>
<dbReference type="InterPro" id="IPR001544">
    <property type="entry name" value="Aminotrans_IV"/>
</dbReference>
<dbReference type="AlphaFoldDB" id="A0A4S3ZU30"/>
<evidence type="ECO:0000256" key="1">
    <source>
        <dbReference type="ARBA" id="ARBA00001933"/>
    </source>
</evidence>
<dbReference type="InterPro" id="IPR005786">
    <property type="entry name" value="B_amino_transII"/>
</dbReference>